<organism evidence="1 2">
    <name type="scientific">Albugo candida</name>
    <dbReference type="NCBI Taxonomy" id="65357"/>
    <lineage>
        <taxon>Eukaryota</taxon>
        <taxon>Sar</taxon>
        <taxon>Stramenopiles</taxon>
        <taxon>Oomycota</taxon>
        <taxon>Peronosporomycetes</taxon>
        <taxon>Albuginales</taxon>
        <taxon>Albuginaceae</taxon>
        <taxon>Albugo</taxon>
    </lineage>
</organism>
<evidence type="ECO:0000313" key="2">
    <source>
        <dbReference type="Proteomes" id="UP000053237"/>
    </source>
</evidence>
<keyword evidence="2" id="KW-1185">Reference proteome</keyword>
<name>A0A024FYR7_9STRA</name>
<gene>
    <name evidence="1" type="ORF">BN9_135370</name>
</gene>
<evidence type="ECO:0000313" key="1">
    <source>
        <dbReference type="EMBL" id="CCI11814.1"/>
    </source>
</evidence>
<dbReference type="AlphaFoldDB" id="A0A024FYR7"/>
<reference evidence="1 2" key="1">
    <citation type="submission" date="2012-05" db="EMBL/GenBank/DDBJ databases">
        <title>Recombination and specialization in a pathogen metapopulation.</title>
        <authorList>
            <person name="Gardiner A."/>
            <person name="Kemen E."/>
            <person name="Schultz-Larsen T."/>
            <person name="MacLean D."/>
            <person name="Van Oosterhout C."/>
            <person name="Jones J.D.G."/>
        </authorList>
    </citation>
    <scope>NUCLEOTIDE SEQUENCE [LARGE SCALE GENOMIC DNA]</scope>
    <source>
        <strain evidence="1 2">Ac Nc2</strain>
    </source>
</reference>
<dbReference type="Proteomes" id="UP000053237">
    <property type="component" value="Unassembled WGS sequence"/>
</dbReference>
<dbReference type="EMBL" id="CAIX01002605">
    <property type="protein sequence ID" value="CCI11814.1"/>
    <property type="molecule type" value="Genomic_DNA"/>
</dbReference>
<sequence length="87" mass="9531">MAETIATSLPIFGPGSIYYRDVKSSSTNGAVIEERPLLRVSIDEKDLFSDFDAVKVARNGQSLQGNNVKMEVVTVIKALHGFEQQSD</sequence>
<comment type="caution">
    <text evidence="1">The sequence shown here is derived from an EMBL/GenBank/DDBJ whole genome shotgun (WGS) entry which is preliminary data.</text>
</comment>
<proteinExistence type="predicted"/>
<protein>
    <submittedName>
        <fullName evidence="1">Uncharacterized protein</fullName>
    </submittedName>
</protein>
<dbReference type="InParanoid" id="A0A024FYR7"/>
<accession>A0A024FYR7</accession>